<comment type="similarity">
    <text evidence="6 9">Belongs to the steroid 5-alpha reductase family. Polyprenal reductase subfamily.</text>
</comment>
<name>A0A922HJK5_DERFA</name>
<reference evidence="11" key="2">
    <citation type="journal article" date="2022" name="Res Sq">
        <title>Comparative Genomics Reveals Insights into the Divergent Evolution of Astigmatic Mites and Household Pest Adaptations.</title>
        <authorList>
            <person name="Xiong Q."/>
            <person name="Wan A.T.-Y."/>
            <person name="Liu X.-Y."/>
            <person name="Fung C.S.-H."/>
            <person name="Xiao X."/>
            <person name="Malainual N."/>
            <person name="Hou J."/>
            <person name="Wang L."/>
            <person name="Wang M."/>
            <person name="Yang K."/>
            <person name="Cui Y."/>
            <person name="Leung E."/>
            <person name="Nong W."/>
            <person name="Shin S.-K."/>
            <person name="Au S."/>
            <person name="Jeong K.Y."/>
            <person name="Chew F.T."/>
            <person name="Hui J."/>
            <person name="Leung T.F."/>
            <person name="Tungtrongchitr A."/>
            <person name="Zhong N."/>
            <person name="Liu Z."/>
            <person name="Tsui S."/>
        </authorList>
    </citation>
    <scope>NUCLEOTIDE SEQUENCE</scope>
    <source>
        <strain evidence="11">Derf</strain>
        <tissue evidence="11">Whole organism</tissue>
    </source>
</reference>
<organism evidence="11 12">
    <name type="scientific">Dermatophagoides farinae</name>
    <name type="common">American house dust mite</name>
    <dbReference type="NCBI Taxonomy" id="6954"/>
    <lineage>
        <taxon>Eukaryota</taxon>
        <taxon>Metazoa</taxon>
        <taxon>Ecdysozoa</taxon>
        <taxon>Arthropoda</taxon>
        <taxon>Chelicerata</taxon>
        <taxon>Arachnida</taxon>
        <taxon>Acari</taxon>
        <taxon>Acariformes</taxon>
        <taxon>Sarcoptiformes</taxon>
        <taxon>Astigmata</taxon>
        <taxon>Psoroptidia</taxon>
        <taxon>Analgoidea</taxon>
        <taxon>Pyroglyphidae</taxon>
        <taxon>Dermatophagoidinae</taxon>
        <taxon>Dermatophagoides</taxon>
    </lineage>
</organism>
<feature type="transmembrane region" description="Helical" evidence="9">
    <location>
        <begin position="143"/>
        <end position="163"/>
    </location>
</feature>
<dbReference type="InterPro" id="IPR039698">
    <property type="entry name" value="Dfg10/SRD5A3"/>
</dbReference>
<feature type="transmembrane region" description="Helical" evidence="9">
    <location>
        <begin position="169"/>
        <end position="197"/>
    </location>
</feature>
<dbReference type="GO" id="GO:0102389">
    <property type="term" value="F:polyprenol reductase activity"/>
    <property type="evidence" value="ECO:0007669"/>
    <property type="project" value="UniProtKB-UniRule"/>
</dbReference>
<evidence type="ECO:0000256" key="9">
    <source>
        <dbReference type="RuleBase" id="RU367081"/>
    </source>
</evidence>
<feature type="transmembrane region" description="Helical" evidence="9">
    <location>
        <begin position="298"/>
        <end position="320"/>
    </location>
</feature>
<feature type="transmembrane region" description="Helical" evidence="9">
    <location>
        <begin position="46"/>
        <end position="63"/>
    </location>
</feature>
<keyword evidence="9" id="KW-0521">NADP</keyword>
<evidence type="ECO:0000256" key="3">
    <source>
        <dbReference type="ARBA" id="ARBA00022692"/>
    </source>
</evidence>
<keyword evidence="12" id="KW-1185">Reference proteome</keyword>
<evidence type="ECO:0000256" key="6">
    <source>
        <dbReference type="ARBA" id="ARBA00046320"/>
    </source>
</evidence>
<dbReference type="Proteomes" id="UP000790347">
    <property type="component" value="Unassembled WGS sequence"/>
</dbReference>
<sequence>MSFMNNFQYHVITMAFQLSGKNDHPSSSTAAVPSAEQMQKESKKKLMHNIFYFGFIIAGLRFASSMLNDGSAIIMITLNTGLILFWNILSIGIIISGTITLNGLQSKRIPEFIRSLVLYGKFKSLKQQQSNDNDSMIKRWPTYYRLLSILDAIIRMLEVPKYWFRHFYIISFLINSALIIRMFCCSIQFETIILIGLQWLQSLRRLYETFYVSIYSGNTINLVHYIVGIFFYITIGLATFNDCHLVQSSNSSSSSSMIAVFIFFTSSAIQYQSHRILAKLRSSKAKQNNDYYIPRGGLFEYISCPHYMTEILIYICLWLQSSRSYLWSTMVMFVIANQTIASLMSYRWYRKRFNDRYPTTIKALIPFLF</sequence>
<evidence type="ECO:0000313" key="12">
    <source>
        <dbReference type="Proteomes" id="UP000790347"/>
    </source>
</evidence>
<keyword evidence="5 9" id="KW-0472">Membrane</keyword>
<evidence type="ECO:0000256" key="1">
    <source>
        <dbReference type="ARBA" id="ARBA00004127"/>
    </source>
</evidence>
<evidence type="ECO:0000256" key="4">
    <source>
        <dbReference type="ARBA" id="ARBA00022989"/>
    </source>
</evidence>
<evidence type="ECO:0000256" key="8">
    <source>
        <dbReference type="ARBA" id="ARBA00049427"/>
    </source>
</evidence>
<feature type="transmembrane region" description="Helical" evidence="9">
    <location>
        <begin position="209"/>
        <end position="235"/>
    </location>
</feature>
<comment type="catalytic activity">
    <reaction evidence="8 9">
        <text>a di-trans,poly-cis-dolichal + NADP(+) = a di-trans,poly-cis-polyprenal + NADPH + H(+)</text>
        <dbReference type="Rhea" id="RHEA:80727"/>
        <dbReference type="Rhea" id="RHEA-COMP:19536"/>
        <dbReference type="Rhea" id="RHEA-COMP:19537"/>
        <dbReference type="ChEBI" id="CHEBI:15378"/>
        <dbReference type="ChEBI" id="CHEBI:57783"/>
        <dbReference type="ChEBI" id="CHEBI:58349"/>
        <dbReference type="ChEBI" id="CHEBI:231623"/>
        <dbReference type="ChEBI" id="CHEBI:231637"/>
        <dbReference type="EC" id="1.3.1.94"/>
    </reaction>
    <physiologicalReaction direction="right-to-left" evidence="8 9">
        <dbReference type="Rhea" id="RHEA:80729"/>
    </physiologicalReaction>
</comment>
<dbReference type="InterPro" id="IPR001104">
    <property type="entry name" value="3-oxo-5_a-steroid_4-DH_C"/>
</dbReference>
<reference evidence="11" key="1">
    <citation type="submission" date="2013-05" db="EMBL/GenBank/DDBJ databases">
        <authorList>
            <person name="Yim A.K.Y."/>
            <person name="Chan T.F."/>
            <person name="Ji K.M."/>
            <person name="Liu X.Y."/>
            <person name="Zhou J.W."/>
            <person name="Li R.Q."/>
            <person name="Yang K.Y."/>
            <person name="Li J."/>
            <person name="Li M."/>
            <person name="Law P.T.W."/>
            <person name="Wu Y.L."/>
            <person name="Cai Z.L."/>
            <person name="Qin H."/>
            <person name="Bao Y."/>
            <person name="Leung R.K.K."/>
            <person name="Ng P.K.S."/>
            <person name="Zou J."/>
            <person name="Zhong X.J."/>
            <person name="Ran P.X."/>
            <person name="Zhong N.S."/>
            <person name="Liu Z.G."/>
            <person name="Tsui S.K.W."/>
        </authorList>
    </citation>
    <scope>NUCLEOTIDE SEQUENCE</scope>
    <source>
        <strain evidence="11">Derf</strain>
        <tissue evidence="11">Whole organism</tissue>
    </source>
</reference>
<dbReference type="GO" id="GO:0005789">
    <property type="term" value="C:endoplasmic reticulum membrane"/>
    <property type="evidence" value="ECO:0007669"/>
    <property type="project" value="UniProtKB-SubCell"/>
</dbReference>
<keyword evidence="9" id="KW-0256">Endoplasmic reticulum</keyword>
<dbReference type="EMBL" id="ASGP02000009">
    <property type="protein sequence ID" value="KAH9491025.1"/>
    <property type="molecule type" value="Genomic_DNA"/>
</dbReference>
<dbReference type="GO" id="GO:0003865">
    <property type="term" value="F:3-oxo-5-alpha-steroid 4-dehydrogenase activity"/>
    <property type="evidence" value="ECO:0007669"/>
    <property type="project" value="TreeGrafter"/>
</dbReference>
<feature type="transmembrane region" description="Helical" evidence="9">
    <location>
        <begin position="83"/>
        <end position="104"/>
    </location>
</feature>
<comment type="caution">
    <text evidence="9">Lacks conserved residue(s) required for the propagation of feature annotation.</text>
</comment>
<keyword evidence="9" id="KW-0560">Oxidoreductase</keyword>
<dbReference type="GO" id="GO:0006488">
    <property type="term" value="P:dolichol-linked oligosaccharide biosynthetic process"/>
    <property type="evidence" value="ECO:0007669"/>
    <property type="project" value="UniProtKB-UniRule"/>
</dbReference>
<keyword evidence="3 9" id="KW-0812">Transmembrane</keyword>
<dbReference type="AlphaFoldDB" id="A0A922HJK5"/>
<evidence type="ECO:0000256" key="5">
    <source>
        <dbReference type="ARBA" id="ARBA00023136"/>
    </source>
</evidence>
<dbReference type="PANTHER" id="PTHR14624">
    <property type="entry name" value="DFG10 PROTEIN"/>
    <property type="match status" value="1"/>
</dbReference>
<dbReference type="EC" id="1.3.1.94" evidence="2 9"/>
<proteinExistence type="inferred from homology"/>
<feature type="domain" description="3-oxo-5-alpha-steroid 4-dehydrogenase C-terminal" evidence="10">
    <location>
        <begin position="219"/>
        <end position="369"/>
    </location>
</feature>
<evidence type="ECO:0000313" key="11">
    <source>
        <dbReference type="EMBL" id="KAH9491025.1"/>
    </source>
</evidence>
<accession>A0A922HJK5</accession>
<feature type="transmembrane region" description="Helical" evidence="9">
    <location>
        <begin position="326"/>
        <end position="346"/>
    </location>
</feature>
<dbReference type="GO" id="GO:0016095">
    <property type="term" value="P:polyprenol catabolic process"/>
    <property type="evidence" value="ECO:0007669"/>
    <property type="project" value="UniProtKB-UniRule"/>
</dbReference>
<keyword evidence="4 9" id="KW-1133">Transmembrane helix</keyword>
<dbReference type="PANTHER" id="PTHR14624:SF0">
    <property type="entry name" value="POLYPRENOL REDUCTASE"/>
    <property type="match status" value="1"/>
</dbReference>
<comment type="caution">
    <text evidence="11">The sequence shown here is derived from an EMBL/GenBank/DDBJ whole genome shotgun (WGS) entry which is preliminary data.</text>
</comment>
<comment type="function">
    <text evidence="9">Plays a key role in early steps of protein N-linked glycosylation by being involved in the conversion of polyprenol into dolichol. Acts as a polyprenal reductase that mediates the reduction of polyprenal into dolichal in a NADP-dependent mechanism. Dolichols are required for the synthesis of dolichol-linked monosaccharides and the oligosaccharide precursor used for N-glycosylation.</text>
</comment>
<comment type="subcellular location">
    <subcellularLocation>
        <location evidence="1">Endomembrane system</location>
        <topology evidence="1">Multi-pass membrane protein</topology>
    </subcellularLocation>
    <subcellularLocation>
        <location evidence="9">Endoplasmic reticulum membrane</location>
    </subcellularLocation>
</comment>
<dbReference type="GO" id="GO:0160198">
    <property type="term" value="F:polyprenal reductase activity"/>
    <property type="evidence" value="ECO:0007669"/>
    <property type="project" value="UniProtKB-EC"/>
</dbReference>
<comment type="pathway">
    <text evidence="9">Protein modification; protein glycosylation.</text>
</comment>
<protein>
    <recommendedName>
        <fullName evidence="7 9">Polyprenal reductase</fullName>
        <ecNumber evidence="2 9">1.3.1.94</ecNumber>
    </recommendedName>
</protein>
<evidence type="ECO:0000256" key="2">
    <source>
        <dbReference type="ARBA" id="ARBA00012522"/>
    </source>
</evidence>
<evidence type="ECO:0000259" key="10">
    <source>
        <dbReference type="Pfam" id="PF02544"/>
    </source>
</evidence>
<feature type="transmembrane region" description="Helical" evidence="9">
    <location>
        <begin position="255"/>
        <end position="277"/>
    </location>
</feature>
<evidence type="ECO:0000256" key="7">
    <source>
        <dbReference type="ARBA" id="ARBA00047186"/>
    </source>
</evidence>
<dbReference type="Pfam" id="PF02544">
    <property type="entry name" value="Steroid_dh"/>
    <property type="match status" value="1"/>
</dbReference>
<dbReference type="PROSITE" id="PS50244">
    <property type="entry name" value="S5A_REDUCTASE"/>
    <property type="match status" value="1"/>
</dbReference>
<gene>
    <name evidence="11" type="primary">SRD5A3_2</name>
    <name evidence="11" type="ORF">DERF_015763</name>
</gene>